<proteinExistence type="predicted"/>
<name>A0AAV0I733_9ROSI</name>
<dbReference type="EMBL" id="CAMGYJ010000003">
    <property type="protein sequence ID" value="CAI0392989.1"/>
    <property type="molecule type" value="Genomic_DNA"/>
</dbReference>
<evidence type="ECO:0000313" key="2">
    <source>
        <dbReference type="Proteomes" id="UP001154282"/>
    </source>
</evidence>
<gene>
    <name evidence="1" type="ORF">LITE_LOCUS7759</name>
</gene>
<keyword evidence="2" id="KW-1185">Reference proteome</keyword>
<protein>
    <submittedName>
        <fullName evidence="1">Uncharacterized protein</fullName>
    </submittedName>
</protein>
<dbReference type="Proteomes" id="UP001154282">
    <property type="component" value="Unassembled WGS sequence"/>
</dbReference>
<sequence length="47" mass="5567">MPQGLWDLLPPMQLRPSGNRRQLRRVPLLCFLDHSWQPSQVPLIVIY</sequence>
<organism evidence="1 2">
    <name type="scientific">Linum tenue</name>
    <dbReference type="NCBI Taxonomy" id="586396"/>
    <lineage>
        <taxon>Eukaryota</taxon>
        <taxon>Viridiplantae</taxon>
        <taxon>Streptophyta</taxon>
        <taxon>Embryophyta</taxon>
        <taxon>Tracheophyta</taxon>
        <taxon>Spermatophyta</taxon>
        <taxon>Magnoliopsida</taxon>
        <taxon>eudicotyledons</taxon>
        <taxon>Gunneridae</taxon>
        <taxon>Pentapetalae</taxon>
        <taxon>rosids</taxon>
        <taxon>fabids</taxon>
        <taxon>Malpighiales</taxon>
        <taxon>Linaceae</taxon>
        <taxon>Linum</taxon>
    </lineage>
</organism>
<comment type="caution">
    <text evidence="1">The sequence shown here is derived from an EMBL/GenBank/DDBJ whole genome shotgun (WGS) entry which is preliminary data.</text>
</comment>
<evidence type="ECO:0000313" key="1">
    <source>
        <dbReference type="EMBL" id="CAI0392989.1"/>
    </source>
</evidence>
<accession>A0AAV0I733</accession>
<reference evidence="1" key="1">
    <citation type="submission" date="2022-08" db="EMBL/GenBank/DDBJ databases">
        <authorList>
            <person name="Gutierrez-Valencia J."/>
        </authorList>
    </citation>
    <scope>NUCLEOTIDE SEQUENCE</scope>
</reference>
<dbReference type="AlphaFoldDB" id="A0AAV0I733"/>